<dbReference type="Proteomes" id="UP000823749">
    <property type="component" value="Chromosome 2"/>
</dbReference>
<name>A0AAV6L834_9ERIC</name>
<reference evidence="1" key="1">
    <citation type="submission" date="2020-08" db="EMBL/GenBank/DDBJ databases">
        <title>Plant Genome Project.</title>
        <authorList>
            <person name="Zhang R.-G."/>
        </authorList>
    </citation>
    <scope>NUCLEOTIDE SEQUENCE</scope>
    <source>
        <strain evidence="1">WSP0</strain>
        <tissue evidence="1">Leaf</tissue>
    </source>
</reference>
<organism evidence="1 2">
    <name type="scientific">Rhododendron griersonianum</name>
    <dbReference type="NCBI Taxonomy" id="479676"/>
    <lineage>
        <taxon>Eukaryota</taxon>
        <taxon>Viridiplantae</taxon>
        <taxon>Streptophyta</taxon>
        <taxon>Embryophyta</taxon>
        <taxon>Tracheophyta</taxon>
        <taxon>Spermatophyta</taxon>
        <taxon>Magnoliopsida</taxon>
        <taxon>eudicotyledons</taxon>
        <taxon>Gunneridae</taxon>
        <taxon>Pentapetalae</taxon>
        <taxon>asterids</taxon>
        <taxon>Ericales</taxon>
        <taxon>Ericaceae</taxon>
        <taxon>Ericoideae</taxon>
        <taxon>Rhodoreae</taxon>
        <taxon>Rhododendron</taxon>
    </lineage>
</organism>
<dbReference type="EMBL" id="JACTNZ010000002">
    <property type="protein sequence ID" value="KAG5560411.1"/>
    <property type="molecule type" value="Genomic_DNA"/>
</dbReference>
<evidence type="ECO:0000313" key="2">
    <source>
        <dbReference type="Proteomes" id="UP000823749"/>
    </source>
</evidence>
<accession>A0AAV6L834</accession>
<sequence>MPRSLAIQVNLHLPPPVPRVAASESSNFSSSRKMSNLTYVMMSIFAHQAPKTRVFLQKLFPKLQSLSNPGSIEPVPAQIIVMGPAMDKQLLVVGKLFFFLGQ</sequence>
<gene>
    <name evidence="1" type="ORF">RHGRI_003655</name>
</gene>
<protein>
    <submittedName>
        <fullName evidence="1">Uncharacterized protein</fullName>
    </submittedName>
</protein>
<comment type="caution">
    <text evidence="1">The sequence shown here is derived from an EMBL/GenBank/DDBJ whole genome shotgun (WGS) entry which is preliminary data.</text>
</comment>
<keyword evidence="2" id="KW-1185">Reference proteome</keyword>
<evidence type="ECO:0000313" key="1">
    <source>
        <dbReference type="EMBL" id="KAG5560411.1"/>
    </source>
</evidence>
<dbReference type="AlphaFoldDB" id="A0AAV6L834"/>
<proteinExistence type="predicted"/>